<accession>A0AAE4UD74</accession>
<dbReference type="AlphaFoldDB" id="A0AAE4UD74"/>
<dbReference type="RefSeq" id="WP_317728684.1">
    <property type="nucleotide sequence ID" value="NZ_JAWLLC010000033.1"/>
</dbReference>
<name>A0AAE4UD74_MYCIT</name>
<proteinExistence type="predicted"/>
<gene>
    <name evidence="1" type="ORF">R4F53_18395</name>
</gene>
<comment type="caution">
    <text evidence="1">The sequence shown here is derived from an EMBL/GenBank/DDBJ whole genome shotgun (WGS) entry which is preliminary data.</text>
</comment>
<dbReference type="Proteomes" id="UP001187143">
    <property type="component" value="Unassembled WGS sequence"/>
</dbReference>
<reference evidence="1" key="1">
    <citation type="submission" date="2023-10" db="EMBL/GenBank/DDBJ databases">
        <title>Characterization and genome sequence of Mycobacterium intracellulare ABSURDO, a novel pathogenic isolate with three colony morphotypes that vary in growth and acid-fastness.</title>
        <authorList>
            <person name="Jude B.A."/>
            <person name="Robinson R.T."/>
        </authorList>
    </citation>
    <scope>NUCLEOTIDE SEQUENCE</scope>
    <source>
        <strain evidence="1">ABSURDO Component B</strain>
    </source>
</reference>
<sequence length="49" mass="5423">MSALSARMLDAANTLDELNRLYDLGAHVPWEPSSLRHEALVVASEEQQS</sequence>
<organism evidence="1 2">
    <name type="scientific">Mycobacterium intracellulare</name>
    <dbReference type="NCBI Taxonomy" id="1767"/>
    <lineage>
        <taxon>Bacteria</taxon>
        <taxon>Bacillati</taxon>
        <taxon>Actinomycetota</taxon>
        <taxon>Actinomycetes</taxon>
        <taxon>Mycobacteriales</taxon>
        <taxon>Mycobacteriaceae</taxon>
        <taxon>Mycobacterium</taxon>
        <taxon>Mycobacterium avium complex (MAC)</taxon>
    </lineage>
</organism>
<evidence type="ECO:0000313" key="1">
    <source>
        <dbReference type="EMBL" id="MDV7014262.1"/>
    </source>
</evidence>
<dbReference type="EMBL" id="JAWLLD010000021">
    <property type="protein sequence ID" value="MDV7014262.1"/>
    <property type="molecule type" value="Genomic_DNA"/>
</dbReference>
<evidence type="ECO:0000313" key="2">
    <source>
        <dbReference type="Proteomes" id="UP001187143"/>
    </source>
</evidence>
<protein>
    <submittedName>
        <fullName evidence="1">Uncharacterized protein</fullName>
    </submittedName>
</protein>